<keyword evidence="2" id="KW-1185">Reference proteome</keyword>
<proteinExistence type="predicted"/>
<protein>
    <submittedName>
        <fullName evidence="1">Uncharacterized protein</fullName>
    </submittedName>
</protein>
<reference evidence="1 2" key="1">
    <citation type="submission" date="2019-03" db="EMBL/GenBank/DDBJ databases">
        <title>The genome sequence of a newly discovered highly antifungal drug resistant Aspergillus species, Aspergillus tanneri NIH 1004.</title>
        <authorList>
            <person name="Mounaud S."/>
            <person name="Singh I."/>
            <person name="Joardar V."/>
            <person name="Pakala S."/>
            <person name="Pakala S."/>
            <person name="Venepally P."/>
            <person name="Hoover J."/>
            <person name="Nierman W."/>
            <person name="Chung J."/>
            <person name="Losada L."/>
        </authorList>
    </citation>
    <scope>NUCLEOTIDE SEQUENCE [LARGE SCALE GENOMIC DNA]</scope>
    <source>
        <strain evidence="1 2">NIH1004</strain>
    </source>
</reference>
<dbReference type="VEuPathDB" id="FungiDB:EYZ11_005982"/>
<dbReference type="EMBL" id="SOSA01000202">
    <property type="protein sequence ID" value="THC94541.1"/>
    <property type="molecule type" value="Genomic_DNA"/>
</dbReference>
<dbReference type="AlphaFoldDB" id="A0A4S3JMJ9"/>
<gene>
    <name evidence="1" type="ORF">EYZ11_005982</name>
</gene>
<name>A0A4S3JMJ9_9EURO</name>
<sequence>MVWGNTGAWTASEEIVR</sequence>
<evidence type="ECO:0000313" key="1">
    <source>
        <dbReference type="EMBL" id="THC94541.1"/>
    </source>
</evidence>
<organism evidence="1 2">
    <name type="scientific">Aspergillus tanneri</name>
    <dbReference type="NCBI Taxonomy" id="1220188"/>
    <lineage>
        <taxon>Eukaryota</taxon>
        <taxon>Fungi</taxon>
        <taxon>Dikarya</taxon>
        <taxon>Ascomycota</taxon>
        <taxon>Pezizomycotina</taxon>
        <taxon>Eurotiomycetes</taxon>
        <taxon>Eurotiomycetidae</taxon>
        <taxon>Eurotiales</taxon>
        <taxon>Aspergillaceae</taxon>
        <taxon>Aspergillus</taxon>
        <taxon>Aspergillus subgen. Circumdati</taxon>
    </lineage>
</organism>
<evidence type="ECO:0000313" key="2">
    <source>
        <dbReference type="Proteomes" id="UP000308092"/>
    </source>
</evidence>
<comment type="caution">
    <text evidence="1">The sequence shown here is derived from an EMBL/GenBank/DDBJ whole genome shotgun (WGS) entry which is preliminary data.</text>
</comment>
<dbReference type="Proteomes" id="UP000308092">
    <property type="component" value="Unassembled WGS sequence"/>
</dbReference>
<accession>A0A4S3JMJ9</accession>